<dbReference type="PANTHER" id="PTHR13832">
    <property type="entry name" value="PROTEIN PHOSPHATASE 2C"/>
    <property type="match status" value="1"/>
</dbReference>
<name>A0ABP0SYS1_9DINO</name>
<reference evidence="3 4" key="1">
    <citation type="submission" date="2024-02" db="EMBL/GenBank/DDBJ databases">
        <authorList>
            <person name="Chen Y."/>
            <person name="Shah S."/>
            <person name="Dougan E. K."/>
            <person name="Thang M."/>
            <person name="Chan C."/>
        </authorList>
    </citation>
    <scope>NUCLEOTIDE SEQUENCE [LARGE SCALE GENOMIC DNA]</scope>
</reference>
<comment type="caution">
    <text evidence="3">The sequence shown here is derived from an EMBL/GenBank/DDBJ whole genome shotgun (WGS) entry which is preliminary data.</text>
</comment>
<dbReference type="Pfam" id="PF00481">
    <property type="entry name" value="PP2C"/>
    <property type="match status" value="1"/>
</dbReference>
<sequence>MGGAASIWERNRPAWKYRRVPLPEGSCVIATSDFDPESIQWPKAWGAPLLLKKSIAIQVISDDGGDRAFGHYVGQPEKCGYFLKHLTKAYEIGQAGDSERTTHRAFPTGPIVTDSQLTASQVPKNLPGAKLAFLGRDANPTGPHSEATTTACTPCSPASTVSLFSSPTGNRSRPSPLPDPPRLRTPEVPISQISERSDADWALSRPQEGHSGSRCRATRAASPGLKIGLEGFKPSQDRLGGAPRTQGGHTASERVSREKAISTGQTRHEQKRCPETQLWENSENDFPKDENLAWLAEAALRVELPEGWITFDDDDGQPVYYHEGRRVVTRKHPMLARFKAYAQRLQKFYESLSTKEALKNASKIRAHLGVVLNEVLNRCHRELPPMTPELLERAALLLAIDTASDFALSAKVKIAIESFAEDQYDISVSTGQKADLDGFIKQLRSEQIQLEVLSKQDSIIMCSEFNDLPAAVKCEECMDFFSLEGFQKCHASGTRRKHHPLKVAQCACSVFPWEPATCEVDGQYYSDRGYEKAAQHQPQLQLKPCQLLGGIKCSEYPDRPAEVLCEDCCDFFCIEAFLERHGHGHRQQHTQLQLHGSAVYRFGQPLPAEEASRLLRRAKLAREGGPWLAFRDDHLTTYWYHLRDKVVTFENPYLGNPLCQCATFGAQKTNILEKASLRINGMQIGSFQEKGVGKAQMEDRMIVRAGIPVDSVGASCKKPIVSLFGVFDGHSGASCSDFVATNLDRIVFECIRHQTKREVSSDMAIRSALQAAFRTTEHNFFQYANRLEAGPAAAWANAGSTASTCTFYGPDEDGRLRLAVANAGDSRAVLGRKDCRAVRLSEDHTPDVPGERKRIEAEGAAVVQASGIWRIVLPSKKGTGLAGLSVSRGFGDIEYKTGANATTYVPDIFISTLDLREDCFVVIASDGVWGPVTDGEAVRIVASVLREGGEVGGLTKRKRLFMNVRPSCFTLQSIAQHRKAINSIRKVPKKENVLLQIIEFTFSKTVASGSSCKRGAAAVGSGTSP</sequence>
<dbReference type="InterPro" id="IPR015655">
    <property type="entry name" value="PP2C"/>
</dbReference>
<protein>
    <recommendedName>
        <fullName evidence="2">PPM-type phosphatase domain-containing protein</fullName>
    </recommendedName>
</protein>
<dbReference type="InterPro" id="IPR013087">
    <property type="entry name" value="Znf_C2H2_type"/>
</dbReference>
<evidence type="ECO:0000259" key="2">
    <source>
        <dbReference type="PROSITE" id="PS51746"/>
    </source>
</evidence>
<accession>A0ABP0SYS1</accession>
<dbReference type="Gene3D" id="3.60.40.10">
    <property type="entry name" value="PPM-type phosphatase domain"/>
    <property type="match status" value="1"/>
</dbReference>
<feature type="compositionally biased region" description="Low complexity" evidence="1">
    <location>
        <begin position="147"/>
        <end position="160"/>
    </location>
</feature>
<dbReference type="InterPro" id="IPR036457">
    <property type="entry name" value="PPM-type-like_dom_sf"/>
</dbReference>
<evidence type="ECO:0000256" key="1">
    <source>
        <dbReference type="SAM" id="MobiDB-lite"/>
    </source>
</evidence>
<feature type="compositionally biased region" description="Basic and acidic residues" evidence="1">
    <location>
        <begin position="251"/>
        <end position="272"/>
    </location>
</feature>
<keyword evidence="4" id="KW-1185">Reference proteome</keyword>
<feature type="region of interest" description="Disordered" evidence="1">
    <location>
        <begin position="134"/>
        <end position="272"/>
    </location>
</feature>
<dbReference type="SUPFAM" id="SSF81606">
    <property type="entry name" value="PP2C-like"/>
    <property type="match status" value="1"/>
</dbReference>
<evidence type="ECO:0000313" key="4">
    <source>
        <dbReference type="Proteomes" id="UP001642484"/>
    </source>
</evidence>
<dbReference type="Proteomes" id="UP001642484">
    <property type="component" value="Unassembled WGS sequence"/>
</dbReference>
<gene>
    <name evidence="3" type="ORF">CCMP2556_LOCUS54844</name>
</gene>
<evidence type="ECO:0000313" key="3">
    <source>
        <dbReference type="EMBL" id="CAK9117531.1"/>
    </source>
</evidence>
<feature type="domain" description="PPM-type phosphatase" evidence="2">
    <location>
        <begin position="683"/>
        <end position="1000"/>
    </location>
</feature>
<dbReference type="SMART" id="SM00332">
    <property type="entry name" value="PP2Cc"/>
    <property type="match status" value="1"/>
</dbReference>
<dbReference type="PROSITE" id="PS51746">
    <property type="entry name" value="PPM_2"/>
    <property type="match status" value="1"/>
</dbReference>
<dbReference type="CDD" id="cd00143">
    <property type="entry name" value="PP2Cc"/>
    <property type="match status" value="1"/>
</dbReference>
<dbReference type="EMBL" id="CAXAMN010028728">
    <property type="protein sequence ID" value="CAK9117531.1"/>
    <property type="molecule type" value="Genomic_DNA"/>
</dbReference>
<dbReference type="Gene3D" id="2.20.70.10">
    <property type="match status" value="1"/>
</dbReference>
<feature type="compositionally biased region" description="Polar residues" evidence="1">
    <location>
        <begin position="161"/>
        <end position="170"/>
    </location>
</feature>
<dbReference type="PANTHER" id="PTHR13832:SF827">
    <property type="entry name" value="PROTEIN PHOSPHATASE 1L"/>
    <property type="match status" value="1"/>
</dbReference>
<dbReference type="PROSITE" id="PS00028">
    <property type="entry name" value="ZINC_FINGER_C2H2_1"/>
    <property type="match status" value="1"/>
</dbReference>
<organism evidence="3 4">
    <name type="scientific">Durusdinium trenchii</name>
    <dbReference type="NCBI Taxonomy" id="1381693"/>
    <lineage>
        <taxon>Eukaryota</taxon>
        <taxon>Sar</taxon>
        <taxon>Alveolata</taxon>
        <taxon>Dinophyceae</taxon>
        <taxon>Suessiales</taxon>
        <taxon>Symbiodiniaceae</taxon>
        <taxon>Durusdinium</taxon>
    </lineage>
</organism>
<proteinExistence type="predicted"/>
<dbReference type="InterPro" id="IPR001932">
    <property type="entry name" value="PPM-type_phosphatase-like_dom"/>
</dbReference>